<protein>
    <recommendedName>
        <fullName evidence="3">Fibronectin type-III domain-containing protein</fullName>
    </recommendedName>
</protein>
<dbReference type="Proteomes" id="UP000794436">
    <property type="component" value="Unassembled WGS sequence"/>
</dbReference>
<dbReference type="GO" id="GO:0030246">
    <property type="term" value="F:carbohydrate binding"/>
    <property type="evidence" value="ECO:0007669"/>
    <property type="project" value="UniProtKB-KW"/>
</dbReference>
<dbReference type="PANTHER" id="PTHR32401">
    <property type="entry name" value="CONCANAVALIN A-LIKE LECTIN FAMILY PROTEIN"/>
    <property type="match status" value="1"/>
</dbReference>
<comment type="caution">
    <text evidence="4">The sequence shown here is derived from an EMBL/GenBank/DDBJ whole genome shotgun (WGS) entry which is preliminary data.</text>
</comment>
<comment type="similarity">
    <text evidence="1">Belongs to the leguminous lectin family.</text>
</comment>
<dbReference type="InterPro" id="IPR014756">
    <property type="entry name" value="Ig_E-set"/>
</dbReference>
<dbReference type="InterPro" id="IPR003961">
    <property type="entry name" value="FN3_dom"/>
</dbReference>
<dbReference type="SUPFAM" id="SSF81296">
    <property type="entry name" value="E set domains"/>
    <property type="match status" value="1"/>
</dbReference>
<evidence type="ECO:0000259" key="3">
    <source>
        <dbReference type="PROSITE" id="PS50853"/>
    </source>
</evidence>
<dbReference type="Gene3D" id="2.60.120.200">
    <property type="match status" value="1"/>
</dbReference>
<dbReference type="SUPFAM" id="SSF49265">
    <property type="entry name" value="Fibronectin type III"/>
    <property type="match status" value="1"/>
</dbReference>
<dbReference type="SUPFAM" id="SSF49899">
    <property type="entry name" value="Concanavalin A-like lectins/glucanases"/>
    <property type="match status" value="1"/>
</dbReference>
<dbReference type="CDD" id="cd00063">
    <property type="entry name" value="FN3"/>
    <property type="match status" value="1"/>
</dbReference>
<dbReference type="InterPro" id="IPR002909">
    <property type="entry name" value="IPT_dom"/>
</dbReference>
<dbReference type="InterPro" id="IPR050258">
    <property type="entry name" value="Leguminous_Lectin"/>
</dbReference>
<dbReference type="Gene3D" id="2.60.40.10">
    <property type="entry name" value="Immunoglobulins"/>
    <property type="match status" value="2"/>
</dbReference>
<dbReference type="PANTHER" id="PTHR32401:SF48">
    <property type="entry name" value="LEGUME LECTIN DOMAIN-CONTAINING PROTEIN"/>
    <property type="match status" value="1"/>
</dbReference>
<dbReference type="InterPro" id="IPR013783">
    <property type="entry name" value="Ig-like_fold"/>
</dbReference>
<accession>A0A8K1FF84</accession>
<dbReference type="Pfam" id="PF00139">
    <property type="entry name" value="Lectin_legB"/>
    <property type="match status" value="1"/>
</dbReference>
<dbReference type="PROSITE" id="PS50853">
    <property type="entry name" value="FN3"/>
    <property type="match status" value="1"/>
</dbReference>
<keyword evidence="5" id="KW-1185">Reference proteome</keyword>
<dbReference type="InterPro" id="IPR001220">
    <property type="entry name" value="Legume_lectin_dom"/>
</dbReference>
<name>A0A8K1FF84_PYTOL</name>
<dbReference type="OrthoDB" id="409136at2759"/>
<dbReference type="InterPro" id="IPR013320">
    <property type="entry name" value="ConA-like_dom_sf"/>
</dbReference>
<evidence type="ECO:0000313" key="5">
    <source>
        <dbReference type="Proteomes" id="UP000794436"/>
    </source>
</evidence>
<dbReference type="InterPro" id="IPR036116">
    <property type="entry name" value="FN3_sf"/>
</dbReference>
<dbReference type="Pfam" id="PF01833">
    <property type="entry name" value="TIG"/>
    <property type="match status" value="1"/>
</dbReference>
<evidence type="ECO:0000256" key="1">
    <source>
        <dbReference type="ARBA" id="ARBA00007606"/>
    </source>
</evidence>
<dbReference type="Pfam" id="PF00041">
    <property type="entry name" value="fn3"/>
    <property type="match status" value="1"/>
</dbReference>
<reference evidence="4" key="1">
    <citation type="submission" date="2019-03" db="EMBL/GenBank/DDBJ databases">
        <title>Long read genome sequence of the mycoparasitic Pythium oligandrum ATCC 38472 isolated from sugarbeet rhizosphere.</title>
        <authorList>
            <person name="Gaulin E."/>
        </authorList>
    </citation>
    <scope>NUCLEOTIDE SEQUENCE</scope>
    <source>
        <strain evidence="4">ATCC 38472_TT</strain>
    </source>
</reference>
<dbReference type="CDD" id="cd01951">
    <property type="entry name" value="lectin_L-type"/>
    <property type="match status" value="1"/>
</dbReference>
<gene>
    <name evidence="4" type="ORF">Poli38472_003332</name>
</gene>
<dbReference type="InterPro" id="IPR056573">
    <property type="entry name" value="Lectin_L-type_dom"/>
</dbReference>
<sequence>MGVEVDAMNGYMLGNVLPSARMTQAYVDSPELRVEIDPDERDYLILRMRYLGQCDRAMIALERNPKETNVDPGVRRERQIFHDPVNIPFQPRVGSLGDDLYYFPIYEHVTGTIHRVRIYPCTRVPGAVSVETTQWSGQTFHIDWVAFAKAPVIDKVRGCIDKYYDVNSPVAVMNCTEDVTRTNGYHTTSAFECFTMALPIAATYDCPRAGGQRLTISGKHFGTSDAIVNINGVECTDVVHTIPESELECTLPPVSTDWMASPQFPSVVRIQNGRLQKLKDEVPLLSYVSPVGPLPAPVLSNVAAHAFDVNWVAPSDILVSMTITGYHVEWKRCQDSLYDPRNSIVVGNVTSTTLIQLDASTMYHARVTPLSEDYRQRDKWRDIDLYGRRMVLEGAVYGNPSPLSSCLQTLALDINFPKFSAYLLTNVSTAATPVTSPTLGPTGEIGDQGHFGLYVNGHANNDLKIALGTGGVEIGYGGLENALAIEFDTWYNYEQDDEYENHISVHIGRRDAAVQANHTYSLGSTTEIPDLTSSDHTVRITYEPNLDENRLFADYFTASTLVGAFLNDGDWFAGVGMLSVYLDDLNSPVLAVPLRIEHTIELEHGRAWVGFTAASGETAYQSHDILSWTFESLRKDVKSTPRFYSDV</sequence>
<feature type="domain" description="Fibronectin type-III" evidence="3">
    <location>
        <begin position="293"/>
        <end position="394"/>
    </location>
</feature>
<organism evidence="4 5">
    <name type="scientific">Pythium oligandrum</name>
    <name type="common">Mycoparasitic fungus</name>
    <dbReference type="NCBI Taxonomy" id="41045"/>
    <lineage>
        <taxon>Eukaryota</taxon>
        <taxon>Sar</taxon>
        <taxon>Stramenopiles</taxon>
        <taxon>Oomycota</taxon>
        <taxon>Peronosporomycetes</taxon>
        <taxon>Pythiales</taxon>
        <taxon>Pythiaceae</taxon>
        <taxon>Pythium</taxon>
    </lineage>
</organism>
<evidence type="ECO:0000313" key="4">
    <source>
        <dbReference type="EMBL" id="TMW57407.1"/>
    </source>
</evidence>
<keyword evidence="2" id="KW-0430">Lectin</keyword>
<dbReference type="EMBL" id="SPLM01000144">
    <property type="protein sequence ID" value="TMW57407.1"/>
    <property type="molecule type" value="Genomic_DNA"/>
</dbReference>
<evidence type="ECO:0000256" key="2">
    <source>
        <dbReference type="ARBA" id="ARBA00022734"/>
    </source>
</evidence>
<dbReference type="AlphaFoldDB" id="A0A8K1FF84"/>
<proteinExistence type="inferred from homology"/>